<keyword evidence="3" id="KW-0732">Signal</keyword>
<dbReference type="InterPro" id="IPR051217">
    <property type="entry name" value="Insect_Cuticle_Struc_Prot"/>
</dbReference>
<feature type="chain" id="PRO_5035282590" description="CPR type cuticle protein" evidence="3">
    <location>
        <begin position="17"/>
        <end position="242"/>
    </location>
</feature>
<evidence type="ECO:0000256" key="2">
    <source>
        <dbReference type="PROSITE-ProRule" id="PRU00497"/>
    </source>
</evidence>
<reference evidence="4" key="1">
    <citation type="submission" date="2022-01" db="UniProtKB">
        <authorList>
            <consortium name="EnsemblMetazoa"/>
        </authorList>
    </citation>
    <scope>IDENTIFICATION</scope>
</reference>
<proteinExistence type="predicted"/>
<feature type="signal peptide" evidence="3">
    <location>
        <begin position="1"/>
        <end position="16"/>
    </location>
</feature>
<dbReference type="OMA" id="KEPLAHH"/>
<dbReference type="PRINTS" id="PR00947">
    <property type="entry name" value="CUTICLE"/>
</dbReference>
<dbReference type="PROSITE" id="PS51155">
    <property type="entry name" value="CHIT_BIND_RR_2"/>
    <property type="match status" value="1"/>
</dbReference>
<dbReference type="GO" id="GO:0005615">
    <property type="term" value="C:extracellular space"/>
    <property type="evidence" value="ECO:0007669"/>
    <property type="project" value="TreeGrafter"/>
</dbReference>
<sequence length="242" mass="24269">MYRLFVLAAVVAVARAGVVGAPAVVAPGAPLAYGGYARGLGYAAPVAHVAHAPVAYAAHAAPVAYAAHAAPVAYAAHAAPVAYAAPVAKAVVAAHAAPVLAKTVVADEYDPHPQYSYAYDVQDALTGDSKSQHETRDGDVVHGSYSLVEADGTRRTVDYTADPVNGFNAVVHKEAAVVKAAVAAPVVAKVAAPVAYAAHAAPVAYAAHAAPVAYAAAPVVAKVATPVAYAAHGYAAPAYYHH</sequence>
<dbReference type="PANTHER" id="PTHR12236">
    <property type="entry name" value="STRUCTURAL CONTITUENT OF CUTICLE"/>
    <property type="match status" value="1"/>
</dbReference>
<dbReference type="OrthoDB" id="6622391at2759"/>
<dbReference type="PROSITE" id="PS00233">
    <property type="entry name" value="CHIT_BIND_RR_1"/>
    <property type="match status" value="1"/>
</dbReference>
<evidence type="ECO:0000256" key="1">
    <source>
        <dbReference type="ARBA" id="ARBA00022460"/>
    </source>
</evidence>
<dbReference type="KEGG" id="clec:106664492"/>
<dbReference type="GO" id="GO:0031012">
    <property type="term" value="C:extracellular matrix"/>
    <property type="evidence" value="ECO:0007669"/>
    <property type="project" value="TreeGrafter"/>
</dbReference>
<dbReference type="InterPro" id="IPR000618">
    <property type="entry name" value="Insect_cuticle"/>
</dbReference>
<organism evidence="4 5">
    <name type="scientific">Cimex lectularius</name>
    <name type="common">Bed bug</name>
    <name type="synonym">Acanthia lectularia</name>
    <dbReference type="NCBI Taxonomy" id="79782"/>
    <lineage>
        <taxon>Eukaryota</taxon>
        <taxon>Metazoa</taxon>
        <taxon>Ecdysozoa</taxon>
        <taxon>Arthropoda</taxon>
        <taxon>Hexapoda</taxon>
        <taxon>Insecta</taxon>
        <taxon>Pterygota</taxon>
        <taxon>Neoptera</taxon>
        <taxon>Paraneoptera</taxon>
        <taxon>Hemiptera</taxon>
        <taxon>Heteroptera</taxon>
        <taxon>Panheteroptera</taxon>
        <taxon>Cimicomorpha</taxon>
        <taxon>Cimicidae</taxon>
        <taxon>Cimex</taxon>
    </lineage>
</organism>
<accession>A0A8I6RIK0</accession>
<keyword evidence="5" id="KW-1185">Reference proteome</keyword>
<dbReference type="GO" id="GO:0042302">
    <property type="term" value="F:structural constituent of cuticle"/>
    <property type="evidence" value="ECO:0007669"/>
    <property type="project" value="UniProtKB-UniRule"/>
</dbReference>
<evidence type="ECO:0008006" key="6">
    <source>
        <dbReference type="Google" id="ProtNLM"/>
    </source>
</evidence>
<dbReference type="PANTHER" id="PTHR12236:SF95">
    <property type="entry name" value="CUTICULAR PROTEIN 76BD, ISOFORM C-RELATED"/>
    <property type="match status" value="1"/>
</dbReference>
<dbReference type="AlphaFoldDB" id="A0A8I6RIK0"/>
<evidence type="ECO:0000313" key="5">
    <source>
        <dbReference type="Proteomes" id="UP000494040"/>
    </source>
</evidence>
<keyword evidence="1 2" id="KW-0193">Cuticle</keyword>
<dbReference type="Pfam" id="PF00379">
    <property type="entry name" value="Chitin_bind_4"/>
    <property type="match status" value="1"/>
</dbReference>
<evidence type="ECO:0000256" key="3">
    <source>
        <dbReference type="SAM" id="SignalP"/>
    </source>
</evidence>
<dbReference type="Proteomes" id="UP000494040">
    <property type="component" value="Unassembled WGS sequence"/>
</dbReference>
<evidence type="ECO:0000313" key="4">
    <source>
        <dbReference type="EnsemblMetazoa" id="XP_014245734.1"/>
    </source>
</evidence>
<gene>
    <name evidence="4" type="primary">106664492</name>
</gene>
<protein>
    <recommendedName>
        <fullName evidence="6">CPR type cuticle protein</fullName>
    </recommendedName>
</protein>
<dbReference type="InterPro" id="IPR031311">
    <property type="entry name" value="CHIT_BIND_RR_consensus"/>
</dbReference>
<name>A0A8I6RIK0_CIMLE</name>
<dbReference type="EnsemblMetazoa" id="XM_014390248.2">
    <property type="protein sequence ID" value="XP_014245734.1"/>
    <property type="gene ID" value="LOC106664492"/>
</dbReference>